<evidence type="ECO:0000313" key="2">
    <source>
        <dbReference type="Proteomes" id="UP001149165"/>
    </source>
</evidence>
<gene>
    <name evidence="1" type="ORF">N7456_004956</name>
</gene>
<proteinExistence type="predicted"/>
<sequence length="236" mass="26502">MVSDLLRPLVVFCSHADSQRYIKDVRNLGDAWRSLSEPPVPQCDSQTVTLETNFDFSFKIKNALEEQLQSSPTAVELSTAEALSATSTDYSNPTNRPRNYRIFADYGADFLWRDPDDVLPEEGDTVLDAEEFLAPFPPSVLELYDVWVNTYTENFSERREKPGDYHATTFPGAAEEVAWNVAGFLLAWRITMAPDVARIEFIAGDSKYFLEKGNETSVTLAFLQDQVNILAKGPLA</sequence>
<organism evidence="1 2">
    <name type="scientific">Penicillium angulare</name>
    <dbReference type="NCBI Taxonomy" id="116970"/>
    <lineage>
        <taxon>Eukaryota</taxon>
        <taxon>Fungi</taxon>
        <taxon>Dikarya</taxon>
        <taxon>Ascomycota</taxon>
        <taxon>Pezizomycotina</taxon>
        <taxon>Eurotiomycetes</taxon>
        <taxon>Eurotiomycetidae</taxon>
        <taxon>Eurotiales</taxon>
        <taxon>Aspergillaceae</taxon>
        <taxon>Penicillium</taxon>
    </lineage>
</organism>
<comment type="caution">
    <text evidence="1">The sequence shown here is derived from an EMBL/GenBank/DDBJ whole genome shotgun (WGS) entry which is preliminary data.</text>
</comment>
<reference evidence="1" key="2">
    <citation type="journal article" date="2023" name="IMA Fungus">
        <title>Comparative genomic study of the Penicillium genus elucidates a diverse pangenome and 15 lateral gene transfer events.</title>
        <authorList>
            <person name="Petersen C."/>
            <person name="Sorensen T."/>
            <person name="Nielsen M.R."/>
            <person name="Sondergaard T.E."/>
            <person name="Sorensen J.L."/>
            <person name="Fitzpatrick D.A."/>
            <person name="Frisvad J.C."/>
            <person name="Nielsen K.L."/>
        </authorList>
    </citation>
    <scope>NUCLEOTIDE SEQUENCE</scope>
    <source>
        <strain evidence="1">IBT 30069</strain>
    </source>
</reference>
<evidence type="ECO:0000313" key="1">
    <source>
        <dbReference type="EMBL" id="KAJ5108281.1"/>
    </source>
</evidence>
<dbReference type="EMBL" id="JAPQKH010000003">
    <property type="protein sequence ID" value="KAJ5108281.1"/>
    <property type="molecule type" value="Genomic_DNA"/>
</dbReference>
<dbReference type="AlphaFoldDB" id="A0A9W9FXE7"/>
<accession>A0A9W9FXE7</accession>
<dbReference type="Proteomes" id="UP001149165">
    <property type="component" value="Unassembled WGS sequence"/>
</dbReference>
<name>A0A9W9FXE7_9EURO</name>
<protein>
    <submittedName>
        <fullName evidence="1">Uncharacterized protein</fullName>
    </submittedName>
</protein>
<keyword evidence="2" id="KW-1185">Reference proteome</keyword>
<reference evidence="1" key="1">
    <citation type="submission" date="2022-11" db="EMBL/GenBank/DDBJ databases">
        <authorList>
            <person name="Petersen C."/>
        </authorList>
    </citation>
    <scope>NUCLEOTIDE SEQUENCE</scope>
    <source>
        <strain evidence="1">IBT 30069</strain>
    </source>
</reference>
<dbReference type="OrthoDB" id="3034873at2759"/>